<keyword evidence="2" id="KW-1185">Reference proteome</keyword>
<gene>
    <name evidence="1" type="ORF">GCM10022281_01580</name>
</gene>
<reference evidence="2" key="1">
    <citation type="journal article" date="2019" name="Int. J. Syst. Evol. Microbiol.">
        <title>The Global Catalogue of Microorganisms (GCM) 10K type strain sequencing project: providing services to taxonomists for standard genome sequencing and annotation.</title>
        <authorList>
            <consortium name="The Broad Institute Genomics Platform"/>
            <consortium name="The Broad Institute Genome Sequencing Center for Infectious Disease"/>
            <person name="Wu L."/>
            <person name="Ma J."/>
        </authorList>
    </citation>
    <scope>NUCLEOTIDE SEQUENCE [LARGE SCALE GENOMIC DNA]</scope>
    <source>
        <strain evidence="2">JCM 17564</strain>
    </source>
</reference>
<accession>A0ABP7TIE2</accession>
<evidence type="ECO:0000313" key="2">
    <source>
        <dbReference type="Proteomes" id="UP001424459"/>
    </source>
</evidence>
<proteinExistence type="predicted"/>
<sequence>MVGLAAVAAPVDSGAQRKAFVACLRTVVTKAQEEKKASGDFDGMAKATCAAQMSAFRNALVSVDVGNGRPRKPAESDADAQIADYMSTYAERVSAGG</sequence>
<organism evidence="1 2">
    <name type="scientific">Sphingomonas rosea</name>
    <dbReference type="NCBI Taxonomy" id="335605"/>
    <lineage>
        <taxon>Bacteria</taxon>
        <taxon>Pseudomonadati</taxon>
        <taxon>Pseudomonadota</taxon>
        <taxon>Alphaproteobacteria</taxon>
        <taxon>Sphingomonadales</taxon>
        <taxon>Sphingomonadaceae</taxon>
        <taxon>Sphingomonas</taxon>
    </lineage>
</organism>
<protein>
    <submittedName>
        <fullName evidence="1">Uncharacterized protein</fullName>
    </submittedName>
</protein>
<dbReference type="Proteomes" id="UP001424459">
    <property type="component" value="Unassembled WGS sequence"/>
</dbReference>
<evidence type="ECO:0000313" key="1">
    <source>
        <dbReference type="EMBL" id="GAA4026647.1"/>
    </source>
</evidence>
<dbReference type="EMBL" id="BAABBR010000001">
    <property type="protein sequence ID" value="GAA4026647.1"/>
    <property type="molecule type" value="Genomic_DNA"/>
</dbReference>
<comment type="caution">
    <text evidence="1">The sequence shown here is derived from an EMBL/GenBank/DDBJ whole genome shotgun (WGS) entry which is preliminary data.</text>
</comment>
<name>A0ABP7TIE2_9SPHN</name>